<feature type="region of interest" description="Disordered" evidence="1">
    <location>
        <begin position="1"/>
        <end position="194"/>
    </location>
</feature>
<feature type="compositionally biased region" description="Polar residues" evidence="1">
    <location>
        <begin position="126"/>
        <end position="163"/>
    </location>
</feature>
<feature type="compositionally biased region" description="Basic and acidic residues" evidence="1">
    <location>
        <begin position="32"/>
        <end position="50"/>
    </location>
</feature>
<feature type="region of interest" description="Disordered" evidence="1">
    <location>
        <begin position="772"/>
        <end position="795"/>
    </location>
</feature>
<reference evidence="3 4" key="1">
    <citation type="submission" date="2015-08" db="EMBL/GenBank/DDBJ databases">
        <title>Next Generation Sequencing and Analysis of the Genome of Puccinia sorghi L Schw, the Causal Agent of Maize Common Rust.</title>
        <authorList>
            <person name="Rochi L."/>
            <person name="Burguener G."/>
            <person name="Darino M."/>
            <person name="Turjanski A."/>
            <person name="Kreff E."/>
            <person name="Dieguez M.J."/>
            <person name="Sacco F."/>
        </authorList>
    </citation>
    <scope>NUCLEOTIDE SEQUENCE [LARGE SCALE GENOMIC DNA]</scope>
    <source>
        <strain evidence="3 4">RO10H11247</strain>
    </source>
</reference>
<name>A0A0L6V9N6_9BASI</name>
<feature type="region of interest" description="Disordered" evidence="1">
    <location>
        <begin position="617"/>
        <end position="636"/>
    </location>
</feature>
<feature type="compositionally biased region" description="Polar residues" evidence="1">
    <location>
        <begin position="206"/>
        <end position="237"/>
    </location>
</feature>
<evidence type="ECO:0000313" key="3">
    <source>
        <dbReference type="EMBL" id="KNZ57277.1"/>
    </source>
</evidence>
<evidence type="ECO:0000256" key="2">
    <source>
        <dbReference type="SAM" id="Phobius"/>
    </source>
</evidence>
<accession>A0A0L6V9N6</accession>
<keyword evidence="2" id="KW-0472">Membrane</keyword>
<feature type="compositionally biased region" description="Polar residues" evidence="1">
    <location>
        <begin position="77"/>
        <end position="89"/>
    </location>
</feature>
<organism evidence="3 4">
    <name type="scientific">Puccinia sorghi</name>
    <dbReference type="NCBI Taxonomy" id="27349"/>
    <lineage>
        <taxon>Eukaryota</taxon>
        <taxon>Fungi</taxon>
        <taxon>Dikarya</taxon>
        <taxon>Basidiomycota</taxon>
        <taxon>Pucciniomycotina</taxon>
        <taxon>Pucciniomycetes</taxon>
        <taxon>Pucciniales</taxon>
        <taxon>Pucciniaceae</taxon>
        <taxon>Puccinia</taxon>
    </lineage>
</organism>
<keyword evidence="4" id="KW-1185">Reference proteome</keyword>
<comment type="caution">
    <text evidence="3">The sequence shown here is derived from an EMBL/GenBank/DDBJ whole genome shotgun (WGS) entry which is preliminary data.</text>
</comment>
<keyword evidence="2" id="KW-1133">Transmembrane helix</keyword>
<dbReference type="AlphaFoldDB" id="A0A0L6V9N6"/>
<evidence type="ECO:0000256" key="1">
    <source>
        <dbReference type="SAM" id="MobiDB-lite"/>
    </source>
</evidence>
<dbReference type="OrthoDB" id="2505491at2759"/>
<feature type="compositionally biased region" description="Polar residues" evidence="1">
    <location>
        <begin position="22"/>
        <end position="31"/>
    </location>
</feature>
<dbReference type="Proteomes" id="UP000037035">
    <property type="component" value="Unassembled WGS sequence"/>
</dbReference>
<evidence type="ECO:0000313" key="4">
    <source>
        <dbReference type="Proteomes" id="UP000037035"/>
    </source>
</evidence>
<feature type="compositionally biased region" description="Polar residues" evidence="1">
    <location>
        <begin position="429"/>
        <end position="457"/>
    </location>
</feature>
<protein>
    <submittedName>
        <fullName evidence="3">Uncharacterized protein</fullName>
    </submittedName>
</protein>
<feature type="compositionally biased region" description="Basic and acidic residues" evidence="1">
    <location>
        <begin position="416"/>
        <end position="426"/>
    </location>
</feature>
<dbReference type="VEuPathDB" id="FungiDB:VP01_2196g6"/>
<dbReference type="EMBL" id="LAVV01007054">
    <property type="protein sequence ID" value="KNZ57277.1"/>
    <property type="molecule type" value="Genomic_DNA"/>
</dbReference>
<feature type="compositionally biased region" description="Low complexity" evidence="1">
    <location>
        <begin position="395"/>
        <end position="415"/>
    </location>
</feature>
<feature type="transmembrane region" description="Helical" evidence="2">
    <location>
        <begin position="562"/>
        <end position="584"/>
    </location>
</feature>
<feature type="compositionally biased region" description="Polar residues" evidence="1">
    <location>
        <begin position="478"/>
        <end position="495"/>
    </location>
</feature>
<proteinExistence type="predicted"/>
<feature type="compositionally biased region" description="Low complexity" evidence="1">
    <location>
        <begin position="302"/>
        <end position="327"/>
    </location>
</feature>
<sequence>MSGWPQREGFPRDQPGTVAQPLASTTNLNSSHKGDYHGHESNHQEYDSSHWHTTAAMPTSMPDNNYSSRPKAKIDHQASSGSYQENGNSPWEAPSKTATAHFRSSTSRQQTSDSVKSTPLLGSPVESRTTSPSSHPLAGSPSSAVGGSNTGKIPKSQTSQVPSSGRKPEGKLNPAPVIPGIIADSNDNMSSLTTLDTTHPCQIVITSEKSKAQSTPQVGCHNSSTGSYSGKQRSADNLYNPAALQQKSKHPSVYTPYGDLDQDKPLAMNGGKLNSWKDGNKDTTVKSKPAKGTFWTYDGADSRLSSNSSSSISATSKKSSSSRTEISQNLSYPTSAEVHGNKHPPILDSASRKDMNSTNLASGGVDKTHPSHGNLSSTKGRRPMLGDDVSVNSNSSTYIATHHASSSSSSSGRTDTFSESRGDSRGRLVQTSQYKSTKNEQTSNEWRSSVQNSSSGLAAQPPLKDPNGTHARPWHPMSVSTQNATQPRLTSQNVESESASSKNSSSYSESFNSTSTSSISGGQEERKPTEKGNSSSWLKQALLPGASPSPETGYQVSTGGKITAISVGLGFSVGVLVLVLLGGLMKRRVLRKNRPAGMQISNPTSQSVEDVESIFSSHLGGSMQGDGHHSPSPLFDPGYRASTGRESGVDPFRTSYPFNGAGFQNRYDSYASSFGSVGREDFYPGHYPGPPSHPQETLRADKRRSDGISLIPITFHHNQAEQGAGGFRTEDYERQDALPHSGVPWNPDHQNNDDCGTEVATRFSDGETMIEDGSAPHFSPDQAPPVPPLHFQHAI</sequence>
<gene>
    <name evidence="3" type="ORF">VP01_2196g6</name>
</gene>
<feature type="compositionally biased region" description="Low complexity" evidence="1">
    <location>
        <begin position="103"/>
        <end position="112"/>
    </location>
</feature>
<feature type="compositionally biased region" description="Polar residues" evidence="1">
    <location>
        <begin position="185"/>
        <end position="194"/>
    </location>
</feature>
<feature type="region of interest" description="Disordered" evidence="1">
    <location>
        <begin position="206"/>
        <end position="535"/>
    </location>
</feature>
<keyword evidence="2" id="KW-0812">Transmembrane</keyword>
<feature type="compositionally biased region" description="Low complexity" evidence="1">
    <location>
        <begin position="496"/>
        <end position="520"/>
    </location>
</feature>